<dbReference type="AlphaFoldDB" id="A0A7Y9S916"/>
<keyword evidence="1" id="KW-0328">Glycosyltransferase</keyword>
<dbReference type="RefSeq" id="WP_179389627.1">
    <property type="nucleotide sequence ID" value="NZ_JACBYQ010000002.1"/>
</dbReference>
<comment type="caution">
    <text evidence="5">The sequence shown here is derived from an EMBL/GenBank/DDBJ whole genome shotgun (WGS) entry which is preliminary data.</text>
</comment>
<dbReference type="PANTHER" id="PTHR34106:SF5">
    <property type="entry name" value="GLYCOSIDASE"/>
    <property type="match status" value="1"/>
</dbReference>
<evidence type="ECO:0000256" key="4">
    <source>
        <dbReference type="SAM" id="MobiDB-lite"/>
    </source>
</evidence>
<dbReference type="CDD" id="cd18610">
    <property type="entry name" value="GH130_BT3780-like"/>
    <property type="match status" value="1"/>
</dbReference>
<dbReference type="GO" id="GO:0016757">
    <property type="term" value="F:glycosyltransferase activity"/>
    <property type="evidence" value="ECO:0007669"/>
    <property type="project" value="UniProtKB-KW"/>
</dbReference>
<sequence length="327" mass="35921">MRLDASTQAPLPHASFPLGPFTPHPGNPILRPQGEGWESSNLYNPAALVVDDKVVLLYRGHAADLVSHIGIATSSDGIHFERQADPVLVPEFDYESKGCEDPRIARIENTYYLTYTGFNGETAQLCLATSTDLQSWTKHGPIFPGFNTWATLPYGPDQPWSKAGVIHNQPIDGQYYMYFGEGAIYSATSMDLLHWTPCNEAQPIYAPTPGQWDGTLVEIGAPPVLTENGLMIFLINSAQAESPSEVDYRCGQIAIPVSNPTQVVAKMTTPWLVPQSFEDTHGLVSNVTFVEGLVAFKGRWFAYYGQSDTTLAVAIYDPAIDSYRQNS</sequence>
<evidence type="ECO:0000313" key="5">
    <source>
        <dbReference type="EMBL" id="NYE95902.1"/>
    </source>
</evidence>
<dbReference type="GO" id="GO:0016787">
    <property type="term" value="F:hydrolase activity"/>
    <property type="evidence" value="ECO:0007669"/>
    <property type="project" value="UniProtKB-KW"/>
</dbReference>
<accession>A0A7Y9S916</accession>
<evidence type="ECO:0000256" key="1">
    <source>
        <dbReference type="ARBA" id="ARBA00022676"/>
    </source>
</evidence>
<dbReference type="PIRSF" id="PIRSF016202">
    <property type="entry name" value="PH1107"/>
    <property type="match status" value="1"/>
</dbReference>
<dbReference type="SUPFAM" id="SSF75005">
    <property type="entry name" value="Arabinanase/levansucrase/invertase"/>
    <property type="match status" value="1"/>
</dbReference>
<dbReference type="InterPro" id="IPR007184">
    <property type="entry name" value="Mannoside_phosphorylase"/>
</dbReference>
<organism evidence="5 6">
    <name type="scientific">Psychromicrobium silvestre</name>
    <dbReference type="NCBI Taxonomy" id="1645614"/>
    <lineage>
        <taxon>Bacteria</taxon>
        <taxon>Bacillati</taxon>
        <taxon>Actinomycetota</taxon>
        <taxon>Actinomycetes</taxon>
        <taxon>Micrococcales</taxon>
        <taxon>Micrococcaceae</taxon>
        <taxon>Psychromicrobium</taxon>
    </lineage>
</organism>
<dbReference type="Proteomes" id="UP000521748">
    <property type="component" value="Unassembled WGS sequence"/>
</dbReference>
<gene>
    <name evidence="5" type="ORF">FHU41_002152</name>
</gene>
<dbReference type="PANTHER" id="PTHR34106">
    <property type="entry name" value="GLYCOSIDASE"/>
    <property type="match status" value="1"/>
</dbReference>
<dbReference type="InterPro" id="IPR023296">
    <property type="entry name" value="Glyco_hydro_beta-prop_sf"/>
</dbReference>
<evidence type="ECO:0000313" key="6">
    <source>
        <dbReference type="Proteomes" id="UP000521748"/>
    </source>
</evidence>
<proteinExistence type="inferred from homology"/>
<keyword evidence="5" id="KW-0378">Hydrolase</keyword>
<name>A0A7Y9S916_9MICC</name>
<feature type="region of interest" description="Disordered" evidence="4">
    <location>
        <begin position="1"/>
        <end position="33"/>
    </location>
</feature>
<reference evidence="5 6" key="1">
    <citation type="submission" date="2020-07" db="EMBL/GenBank/DDBJ databases">
        <title>Sequencing the genomes of 1000 actinobacteria strains.</title>
        <authorList>
            <person name="Klenk H.-P."/>
        </authorList>
    </citation>
    <scope>NUCLEOTIDE SEQUENCE [LARGE SCALE GENOMIC DNA]</scope>
    <source>
        <strain evidence="5 6">DSM 102047</strain>
    </source>
</reference>
<evidence type="ECO:0000256" key="3">
    <source>
        <dbReference type="ARBA" id="ARBA00024356"/>
    </source>
</evidence>
<dbReference type="EMBL" id="JACBYQ010000002">
    <property type="protein sequence ID" value="NYE95902.1"/>
    <property type="molecule type" value="Genomic_DNA"/>
</dbReference>
<comment type="similarity">
    <text evidence="3">Belongs to the glycosyl hydrolase 130 family.</text>
</comment>
<dbReference type="Pfam" id="PF04041">
    <property type="entry name" value="Glyco_hydro_130"/>
    <property type="match status" value="1"/>
</dbReference>
<dbReference type="Gene3D" id="2.115.10.20">
    <property type="entry name" value="Glycosyl hydrolase domain, family 43"/>
    <property type="match status" value="1"/>
</dbReference>
<evidence type="ECO:0000256" key="2">
    <source>
        <dbReference type="ARBA" id="ARBA00022679"/>
    </source>
</evidence>
<protein>
    <submittedName>
        <fullName evidence="5">Putative GH43/DUF377 family glycosyl hydrolase</fullName>
    </submittedName>
</protein>
<keyword evidence="6" id="KW-1185">Reference proteome</keyword>
<keyword evidence="2" id="KW-0808">Transferase</keyword>